<dbReference type="SUPFAM" id="SSF53067">
    <property type="entry name" value="Actin-like ATPase domain"/>
    <property type="match status" value="1"/>
</dbReference>
<comment type="caution">
    <text evidence="1">The sequence shown here is derived from an EMBL/GenBank/DDBJ whole genome shotgun (WGS) entry which is preliminary data.</text>
</comment>
<name>A0A644X4V7_9ZZZZ</name>
<dbReference type="InterPro" id="IPR009377">
    <property type="entry name" value="EutA"/>
</dbReference>
<evidence type="ECO:0008006" key="2">
    <source>
        <dbReference type="Google" id="ProtNLM"/>
    </source>
</evidence>
<dbReference type="PANTHER" id="PTHR32432:SF13">
    <property type="entry name" value="ETHANOLAMINE AMMONIA-LYASE REACTIVASE EUTA"/>
    <property type="match status" value="1"/>
</dbReference>
<proteinExistence type="predicted"/>
<sequence>MAAEQILSVGIDIGTSTTQVIFSRLTVDNTAGYFSVPSVSIVDKQVIYAGRIYKTPLLDSMHIDGEAVRELVAAEFKTAGFTPADTKTGAVIITGESARKDNARVVLEKLSGFAGEFVVSTAGPDLEAIIAGKGSGTWQYSVDNACAAINIDIGGGTSNIVQFFMGETAAKGCVDIGGRQIRFDRDMRITYISQSAAKIISACGVPLAVGRIALESELKTVCAAMADLLFELAQGERSQLLRQVETAGSSVFAPTHETKAVFFSGGVAQCLHMGETDIAKYGDIGVLLAEAIRQSKFYTRYKICQSRETIRATVVGAGSYTTSVSGSTIFYSEALFPQRNLPALKLTAEEQASCLEGQGEALEDKLRWFMGQIDGERMLIALPGLKNPGYEELKNMAAAIGAAAEKALPKGAPLFLAVETDMAKALGQTVFTAMGRRRPVAAIDAVHIEQNDYIDLGKPLLDGLVIPVVVKTLIFG</sequence>
<evidence type="ECO:0000313" key="1">
    <source>
        <dbReference type="EMBL" id="MPM11200.1"/>
    </source>
</evidence>
<protein>
    <recommendedName>
        <fullName evidence="2">Reactivating factor for ethanolamine ammonia lyase</fullName>
    </recommendedName>
</protein>
<accession>A0A644X4V7</accession>
<dbReference type="AlphaFoldDB" id="A0A644X4V7"/>
<dbReference type="PANTHER" id="PTHR32432">
    <property type="entry name" value="CELL DIVISION PROTEIN FTSA-RELATED"/>
    <property type="match status" value="1"/>
</dbReference>
<dbReference type="Pfam" id="PF06277">
    <property type="entry name" value="EutA"/>
    <property type="match status" value="1"/>
</dbReference>
<gene>
    <name evidence="1" type="ORF">SDC9_57539</name>
</gene>
<organism evidence="1">
    <name type="scientific">bioreactor metagenome</name>
    <dbReference type="NCBI Taxonomy" id="1076179"/>
    <lineage>
        <taxon>unclassified sequences</taxon>
        <taxon>metagenomes</taxon>
        <taxon>ecological metagenomes</taxon>
    </lineage>
</organism>
<dbReference type="EMBL" id="VSSQ01001797">
    <property type="protein sequence ID" value="MPM11200.1"/>
    <property type="molecule type" value="Genomic_DNA"/>
</dbReference>
<dbReference type="InterPro" id="IPR050696">
    <property type="entry name" value="FtsA/MreB"/>
</dbReference>
<reference evidence="1" key="1">
    <citation type="submission" date="2019-08" db="EMBL/GenBank/DDBJ databases">
        <authorList>
            <person name="Kucharzyk K."/>
            <person name="Murdoch R.W."/>
            <person name="Higgins S."/>
            <person name="Loffler F."/>
        </authorList>
    </citation>
    <scope>NUCLEOTIDE SEQUENCE</scope>
</reference>
<dbReference type="InterPro" id="IPR043129">
    <property type="entry name" value="ATPase_NBD"/>
</dbReference>
<dbReference type="PIRSF" id="PIRSF012293">
    <property type="entry name" value="EutA"/>
    <property type="match status" value="1"/>
</dbReference>